<proteinExistence type="predicted"/>
<evidence type="ECO:0000259" key="6">
    <source>
        <dbReference type="PROSITE" id="PS50199"/>
    </source>
</evidence>
<keyword evidence="8" id="KW-1185">Reference proteome</keyword>
<keyword evidence="5" id="KW-1133">Transmembrane helix</keyword>
<evidence type="ECO:0000313" key="8">
    <source>
        <dbReference type="Proteomes" id="UP001501000"/>
    </source>
</evidence>
<name>A0ABP7N2N6_9ACTN</name>
<dbReference type="Pfam" id="PF00641">
    <property type="entry name" value="Zn_ribbon_RanBP"/>
    <property type="match status" value="1"/>
</dbReference>
<evidence type="ECO:0000256" key="1">
    <source>
        <dbReference type="ARBA" id="ARBA00022723"/>
    </source>
</evidence>
<organism evidence="7 8">
    <name type="scientific">Streptomyces gulbargensis</name>
    <dbReference type="NCBI Taxonomy" id="364901"/>
    <lineage>
        <taxon>Bacteria</taxon>
        <taxon>Bacillati</taxon>
        <taxon>Actinomycetota</taxon>
        <taxon>Actinomycetes</taxon>
        <taxon>Kitasatosporales</taxon>
        <taxon>Streptomycetaceae</taxon>
        <taxon>Streptomyces</taxon>
    </lineage>
</organism>
<feature type="compositionally biased region" description="Low complexity" evidence="4">
    <location>
        <begin position="127"/>
        <end position="138"/>
    </location>
</feature>
<dbReference type="Proteomes" id="UP001501000">
    <property type="component" value="Unassembled WGS sequence"/>
</dbReference>
<accession>A0ABP7N2N6</accession>
<dbReference type="EMBL" id="BAABAJ010000019">
    <property type="protein sequence ID" value="GAA3933975.1"/>
    <property type="molecule type" value="Genomic_DNA"/>
</dbReference>
<evidence type="ECO:0000256" key="3">
    <source>
        <dbReference type="ARBA" id="ARBA00022833"/>
    </source>
</evidence>
<feature type="compositionally biased region" description="Gly residues" evidence="4">
    <location>
        <begin position="139"/>
        <end position="148"/>
    </location>
</feature>
<evidence type="ECO:0000313" key="7">
    <source>
        <dbReference type="EMBL" id="GAA3933975.1"/>
    </source>
</evidence>
<dbReference type="SMART" id="SM00547">
    <property type="entry name" value="ZnF_RBZ"/>
    <property type="match status" value="2"/>
</dbReference>
<evidence type="ECO:0000256" key="2">
    <source>
        <dbReference type="ARBA" id="ARBA00022771"/>
    </source>
</evidence>
<reference evidence="8" key="1">
    <citation type="journal article" date="2019" name="Int. J. Syst. Evol. Microbiol.">
        <title>The Global Catalogue of Microorganisms (GCM) 10K type strain sequencing project: providing services to taxonomists for standard genome sequencing and annotation.</title>
        <authorList>
            <consortium name="The Broad Institute Genomics Platform"/>
            <consortium name="The Broad Institute Genome Sequencing Center for Infectious Disease"/>
            <person name="Wu L."/>
            <person name="Ma J."/>
        </authorList>
    </citation>
    <scope>NUCLEOTIDE SEQUENCE [LARGE SCALE GENOMIC DNA]</scope>
    <source>
        <strain evidence="8">JCM 16956</strain>
    </source>
</reference>
<feature type="region of interest" description="Disordered" evidence="4">
    <location>
        <begin position="71"/>
        <end position="192"/>
    </location>
</feature>
<protein>
    <recommendedName>
        <fullName evidence="6">RanBP2-type domain-containing protein</fullName>
    </recommendedName>
</protein>
<dbReference type="RefSeq" id="WP_345286235.1">
    <property type="nucleotide sequence ID" value="NZ_BAABAJ010000019.1"/>
</dbReference>
<keyword evidence="2" id="KW-0863">Zinc-finger</keyword>
<keyword evidence="1" id="KW-0479">Metal-binding</keyword>
<gene>
    <name evidence="7" type="ORF">GCM10022244_48050</name>
</gene>
<evidence type="ECO:0000256" key="4">
    <source>
        <dbReference type="SAM" id="MobiDB-lite"/>
    </source>
</evidence>
<dbReference type="InterPro" id="IPR001876">
    <property type="entry name" value="Znf_RanBP2"/>
</dbReference>
<feature type="region of interest" description="Disordered" evidence="4">
    <location>
        <begin position="26"/>
        <end position="59"/>
    </location>
</feature>
<feature type="compositionally biased region" description="Polar residues" evidence="4">
    <location>
        <begin position="92"/>
        <end position="109"/>
    </location>
</feature>
<comment type="caution">
    <text evidence="7">The sequence shown here is derived from an EMBL/GenBank/DDBJ whole genome shotgun (WGS) entry which is preliminary data.</text>
</comment>
<feature type="compositionally biased region" description="Low complexity" evidence="4">
    <location>
        <begin position="41"/>
        <end position="54"/>
    </location>
</feature>
<keyword evidence="5" id="KW-0812">Transmembrane</keyword>
<feature type="compositionally biased region" description="Low complexity" evidence="4">
    <location>
        <begin position="110"/>
        <end position="119"/>
    </location>
</feature>
<dbReference type="PROSITE" id="PS50199">
    <property type="entry name" value="ZF_RANBP2_2"/>
    <property type="match status" value="2"/>
</dbReference>
<feature type="transmembrane region" description="Helical" evidence="5">
    <location>
        <begin position="197"/>
        <end position="218"/>
    </location>
</feature>
<feature type="compositionally biased region" description="Pro residues" evidence="4">
    <location>
        <begin position="153"/>
        <end position="188"/>
    </location>
</feature>
<feature type="domain" description="RanBP2-type" evidence="6">
    <location>
        <begin position="53"/>
        <end position="82"/>
    </location>
</feature>
<feature type="domain" description="RanBP2-type" evidence="6">
    <location>
        <begin position="1"/>
        <end position="32"/>
    </location>
</feature>
<dbReference type="PROSITE" id="PS01358">
    <property type="entry name" value="ZF_RANBP2_1"/>
    <property type="match status" value="2"/>
</dbReference>
<evidence type="ECO:0000256" key="5">
    <source>
        <dbReference type="SAM" id="Phobius"/>
    </source>
</evidence>
<keyword evidence="5" id="KW-0472">Membrane</keyword>
<keyword evidence="3" id="KW-0862">Zinc</keyword>
<sequence length="341" mass="35046">MAGSANWKCADCDNNNGPKDAACSICGSTRRAPMPRPAAPSRPAAKRPSPARPAGDWQCGVCRASNSARNLSCVGCGKSWRTSTGPARKPSSPGTSTPRRTAPGASTTKPRTPSTPASGSGTGGTGRAAPRRAATPGTSGTGGSGGRPTGVFYPPPGGTGYTPTPPRRTAPPAPAPPSRPVYTPPYRPPAKKKSNGCLAGCLTLIGALVALGVASSVFRSFEESDADGSRPTARPSATAASCPSRVAEALPKGEGAELVDAFHTEDHRITLCETASGQLYYYGEFRDGREPGIAMKARRTSGGYEATNSPYRYVIRDGTVSIYKSGSRIGHEEVTPVPSPS</sequence>